<dbReference type="InterPro" id="IPR001279">
    <property type="entry name" value="Metallo-B-lactamas"/>
</dbReference>
<keyword evidence="1" id="KW-0472">Membrane</keyword>
<dbReference type="AlphaFoldDB" id="A0A653W1I8"/>
<sequence length="377" mass="43292">MFKKILKKVMVAILSIIGVLVLLYLLFTNYYPSFGGDISKEQQKIYQLSENYKDGKFKNINDVPKDMSLPQTLSLAYKFFTTKVPNGRPKIDLKPQHIDASNITNYKGKTRLIWFGHSTFLLQIKGKNILIDPMFGKVAAPHPLLGSKRFNEESPIDIDKLPSIDAVLFSHDHYDHLDYESVLKIKEKTQHFYTPLGVGVHLQAWGVPKEKITEMDWWQETVLDDIKLVCAPAQHFSGRKMNNGQSTLWSSWVISSTTDNIYFSGDSGYAEHFKEIGEKYGPFDLALMECGQYNQQWSDIHMMPEETAQAGVDVRAKKMMPIHWAGFKLALHEWTDPIVRVKAKAKELNLNVISPEIGQEIIVKDTVNNYTDWWKNF</sequence>
<keyword evidence="1" id="KW-1133">Transmembrane helix</keyword>
<accession>A0A653W1I8</accession>
<name>A0A653W1I8_9FLAO</name>
<dbReference type="SUPFAM" id="SSF56281">
    <property type="entry name" value="Metallo-hydrolase/oxidoreductase"/>
    <property type="match status" value="1"/>
</dbReference>
<dbReference type="PANTHER" id="PTHR15032:SF4">
    <property type="entry name" value="N-ACYL-PHOSPHATIDYLETHANOLAMINE-HYDROLYZING PHOSPHOLIPASE D"/>
    <property type="match status" value="1"/>
</dbReference>
<dbReference type="Proteomes" id="UP000430202">
    <property type="component" value="Unassembled WGS sequence"/>
</dbReference>
<keyword evidence="1" id="KW-0812">Transmembrane</keyword>
<reference evidence="3 4" key="1">
    <citation type="submission" date="2019-10" db="EMBL/GenBank/DDBJ databases">
        <authorList>
            <person name="Karimi E."/>
        </authorList>
    </citation>
    <scope>NUCLEOTIDE SEQUENCE [LARGE SCALE GENOMIC DNA]</scope>
    <source>
        <strain evidence="3">Maribacter sp. 151</strain>
    </source>
</reference>
<dbReference type="InterPro" id="IPR036866">
    <property type="entry name" value="RibonucZ/Hydroxyglut_hydro"/>
</dbReference>
<dbReference type="PANTHER" id="PTHR15032">
    <property type="entry name" value="N-ACYL-PHOSPHATIDYLETHANOLAMINE-HYDROLYZING PHOSPHOLIPASE D"/>
    <property type="match status" value="1"/>
</dbReference>
<keyword evidence="4" id="KW-1185">Reference proteome</keyword>
<dbReference type="EMBL" id="CABWLR010000006">
    <property type="protein sequence ID" value="VXC12218.1"/>
    <property type="molecule type" value="Genomic_DNA"/>
</dbReference>
<dbReference type="Gene3D" id="3.60.15.10">
    <property type="entry name" value="Ribonuclease Z/Hydroxyacylglutathione hydrolase-like"/>
    <property type="match status" value="1"/>
</dbReference>
<evidence type="ECO:0000259" key="2">
    <source>
        <dbReference type="Pfam" id="PF12706"/>
    </source>
</evidence>
<gene>
    <name evidence="3" type="ORF">MARI151_60096</name>
</gene>
<evidence type="ECO:0000313" key="4">
    <source>
        <dbReference type="Proteomes" id="UP000430202"/>
    </source>
</evidence>
<protein>
    <recommendedName>
        <fullName evidence="2">Metallo-beta-lactamase domain-containing protein</fullName>
    </recommendedName>
</protein>
<dbReference type="InterPro" id="IPR024884">
    <property type="entry name" value="NAPE-PLD"/>
</dbReference>
<dbReference type="GO" id="GO:0008270">
    <property type="term" value="F:zinc ion binding"/>
    <property type="evidence" value="ECO:0007669"/>
    <property type="project" value="InterPro"/>
</dbReference>
<feature type="domain" description="Metallo-beta-lactamase" evidence="2">
    <location>
        <begin position="128"/>
        <end position="324"/>
    </location>
</feature>
<proteinExistence type="predicted"/>
<evidence type="ECO:0000313" key="3">
    <source>
        <dbReference type="EMBL" id="VXC12218.1"/>
    </source>
</evidence>
<dbReference type="RefSeq" id="WP_236564500.1">
    <property type="nucleotide sequence ID" value="NZ_LR733271.1"/>
</dbReference>
<dbReference type="Pfam" id="PF12706">
    <property type="entry name" value="Lactamase_B_2"/>
    <property type="match status" value="1"/>
</dbReference>
<feature type="transmembrane region" description="Helical" evidence="1">
    <location>
        <begin position="9"/>
        <end position="27"/>
    </location>
</feature>
<dbReference type="GO" id="GO:0005737">
    <property type="term" value="C:cytoplasm"/>
    <property type="evidence" value="ECO:0007669"/>
    <property type="project" value="TreeGrafter"/>
</dbReference>
<dbReference type="PIRSF" id="PIRSF038896">
    <property type="entry name" value="NAPE-PLD"/>
    <property type="match status" value="1"/>
</dbReference>
<organism evidence="3 4">
    <name type="scientific">Maribacter litoralis</name>
    <dbReference type="NCBI Taxonomy" id="2059726"/>
    <lineage>
        <taxon>Bacteria</taxon>
        <taxon>Pseudomonadati</taxon>
        <taxon>Bacteroidota</taxon>
        <taxon>Flavobacteriia</taxon>
        <taxon>Flavobacteriales</taxon>
        <taxon>Flavobacteriaceae</taxon>
        <taxon>Maribacter</taxon>
    </lineage>
</organism>
<dbReference type="GO" id="GO:0070290">
    <property type="term" value="F:N-acylphosphatidylethanolamine-specific phospholipase D activity"/>
    <property type="evidence" value="ECO:0007669"/>
    <property type="project" value="InterPro"/>
</dbReference>
<evidence type="ECO:0000256" key="1">
    <source>
        <dbReference type="SAM" id="Phobius"/>
    </source>
</evidence>